<accession>A0ABQ2L6B8</accession>
<dbReference type="PRINTS" id="PR00081">
    <property type="entry name" value="GDHRDH"/>
</dbReference>
<comment type="caution">
    <text evidence="5">The sequence shown here is derived from an EMBL/GenBank/DDBJ whole genome shotgun (WGS) entry which is preliminary data.</text>
</comment>
<dbReference type="InterPro" id="IPR002347">
    <property type="entry name" value="SDR_fam"/>
</dbReference>
<dbReference type="PANTHER" id="PTHR43490">
    <property type="entry name" value="(+)-NEOMENTHOL DEHYDROGENASE"/>
    <property type="match status" value="1"/>
</dbReference>
<evidence type="ECO:0000256" key="2">
    <source>
        <dbReference type="ARBA" id="ARBA00022857"/>
    </source>
</evidence>
<evidence type="ECO:0000256" key="3">
    <source>
        <dbReference type="ARBA" id="ARBA00023002"/>
    </source>
</evidence>
<protein>
    <submittedName>
        <fullName evidence="5">Short-chain dehydrogenase</fullName>
    </submittedName>
</protein>
<gene>
    <name evidence="5" type="ORF">GCM10010969_29980</name>
</gene>
<reference evidence="6" key="1">
    <citation type="journal article" date="2019" name="Int. J. Syst. Evol. Microbiol.">
        <title>The Global Catalogue of Microorganisms (GCM) 10K type strain sequencing project: providing services to taxonomists for standard genome sequencing and annotation.</title>
        <authorList>
            <consortium name="The Broad Institute Genomics Platform"/>
            <consortium name="The Broad Institute Genome Sequencing Center for Infectious Disease"/>
            <person name="Wu L."/>
            <person name="Ma J."/>
        </authorList>
    </citation>
    <scope>NUCLEOTIDE SEQUENCE [LARGE SCALE GENOMIC DNA]</scope>
    <source>
        <strain evidence="6">CGMCC 1.6964</strain>
    </source>
</reference>
<dbReference type="EMBL" id="BMLN01000009">
    <property type="protein sequence ID" value="GGO04610.1"/>
    <property type="molecule type" value="Genomic_DNA"/>
</dbReference>
<keyword evidence="2" id="KW-0521">NADP</keyword>
<dbReference type="PANTHER" id="PTHR43490:SF99">
    <property type="entry name" value="SHORT-CHAIN DEHYDROGENASE_REDUCTASE"/>
    <property type="match status" value="1"/>
</dbReference>
<organism evidence="5 6">
    <name type="scientific">Saccharibacillus kuerlensis</name>
    <dbReference type="NCBI Taxonomy" id="459527"/>
    <lineage>
        <taxon>Bacteria</taxon>
        <taxon>Bacillati</taxon>
        <taxon>Bacillota</taxon>
        <taxon>Bacilli</taxon>
        <taxon>Bacillales</taxon>
        <taxon>Paenibacillaceae</taxon>
        <taxon>Saccharibacillus</taxon>
    </lineage>
</organism>
<sequence>MQKQTVFITGANKGIGYETARQLGKQGYFVFLGARSEVNGQEAVRRLREEDIEAEYISIDVANPSTIASAAEAIAALTPSLDVLINNAGISAGGNVPSEQNIEDIRRVYEVNVFGPIQIIQAMLPLLRKAPLGRIVNVSSGLGSLTFNSDPTHEHYGTNPLDYNSSKTALNAVTVMFAKEFAGTPLKINAVDPGYTATDLNGHSGTRTVPHSAGTVAKLALIGEDGPSGRFFDENGEIPW</sequence>
<evidence type="ECO:0000313" key="6">
    <source>
        <dbReference type="Proteomes" id="UP000606653"/>
    </source>
</evidence>
<keyword evidence="6" id="KW-1185">Reference proteome</keyword>
<name>A0ABQ2L6B8_9BACL</name>
<proteinExistence type="inferred from homology"/>
<dbReference type="Pfam" id="PF00106">
    <property type="entry name" value="adh_short"/>
    <property type="match status" value="1"/>
</dbReference>
<dbReference type="SUPFAM" id="SSF51735">
    <property type="entry name" value="NAD(P)-binding Rossmann-fold domains"/>
    <property type="match status" value="1"/>
</dbReference>
<dbReference type="Proteomes" id="UP000606653">
    <property type="component" value="Unassembled WGS sequence"/>
</dbReference>
<evidence type="ECO:0000256" key="4">
    <source>
        <dbReference type="RuleBase" id="RU000363"/>
    </source>
</evidence>
<dbReference type="Gene3D" id="3.40.50.720">
    <property type="entry name" value="NAD(P)-binding Rossmann-like Domain"/>
    <property type="match status" value="1"/>
</dbReference>
<comment type="similarity">
    <text evidence="1 4">Belongs to the short-chain dehydrogenases/reductases (SDR) family.</text>
</comment>
<keyword evidence="3" id="KW-0560">Oxidoreductase</keyword>
<dbReference type="RefSeq" id="WP_018977892.1">
    <property type="nucleotide sequence ID" value="NZ_BMLN01000009.1"/>
</dbReference>
<dbReference type="PRINTS" id="PR00080">
    <property type="entry name" value="SDRFAMILY"/>
</dbReference>
<dbReference type="InterPro" id="IPR036291">
    <property type="entry name" value="NAD(P)-bd_dom_sf"/>
</dbReference>
<evidence type="ECO:0000256" key="1">
    <source>
        <dbReference type="ARBA" id="ARBA00006484"/>
    </source>
</evidence>
<evidence type="ECO:0000313" key="5">
    <source>
        <dbReference type="EMBL" id="GGO04610.1"/>
    </source>
</evidence>